<organism evidence="3">
    <name type="scientific">Brassica campestris</name>
    <name type="common">Field mustard</name>
    <dbReference type="NCBI Taxonomy" id="3711"/>
    <lineage>
        <taxon>Eukaryota</taxon>
        <taxon>Viridiplantae</taxon>
        <taxon>Streptophyta</taxon>
        <taxon>Embryophyta</taxon>
        <taxon>Tracheophyta</taxon>
        <taxon>Spermatophyta</taxon>
        <taxon>Magnoliopsida</taxon>
        <taxon>eudicotyledons</taxon>
        <taxon>Gunneridae</taxon>
        <taxon>Pentapetalae</taxon>
        <taxon>rosids</taxon>
        <taxon>malvids</taxon>
        <taxon>Brassicales</taxon>
        <taxon>Brassicaceae</taxon>
        <taxon>Brassiceae</taxon>
        <taxon>Brassica</taxon>
    </lineage>
</organism>
<evidence type="ECO:0000313" key="2">
    <source>
        <dbReference type="EMBL" id="CAG7884428.1"/>
    </source>
</evidence>
<protein>
    <submittedName>
        <fullName evidence="2">Uncharacterized protein</fullName>
    </submittedName>
</protein>
<evidence type="ECO:0000313" key="3">
    <source>
        <dbReference type="EMBL" id="VDC83504.1"/>
    </source>
</evidence>
<sequence>MLVTNRTNNVGKAVPKPYCKVNNKFQKKNGGYWVLGWSSERTASSDCGGKESKEEGDVAEELKKALKGAS</sequence>
<dbReference type="Proteomes" id="UP000694005">
    <property type="component" value="Chromosome A03"/>
</dbReference>
<gene>
    <name evidence="3" type="ORF">BRAA03T14722Z</name>
    <name evidence="2" type="ORF">BRAPAZ1V2_A03P57710.2</name>
</gene>
<feature type="compositionally biased region" description="Basic and acidic residues" evidence="1">
    <location>
        <begin position="48"/>
        <end position="64"/>
    </location>
</feature>
<accession>A0A3P6A7V8</accession>
<name>A0A3P6A7V8_BRACM</name>
<proteinExistence type="predicted"/>
<dbReference type="Gramene" id="A03p57710.2_BraZ1">
    <property type="protein sequence ID" value="A03p57710.2_BraZ1.CDS"/>
    <property type="gene ID" value="A03g57710.2_BraZ1"/>
</dbReference>
<evidence type="ECO:0000256" key="1">
    <source>
        <dbReference type="SAM" id="MobiDB-lite"/>
    </source>
</evidence>
<dbReference type="EMBL" id="LR031572">
    <property type="protein sequence ID" value="VDC83504.1"/>
    <property type="molecule type" value="Genomic_DNA"/>
</dbReference>
<dbReference type="EMBL" id="LS974619">
    <property type="protein sequence ID" value="CAG7884428.1"/>
    <property type="molecule type" value="Genomic_DNA"/>
</dbReference>
<reference evidence="3" key="1">
    <citation type="submission" date="2018-11" db="EMBL/GenBank/DDBJ databases">
        <authorList>
            <consortium name="Genoscope - CEA"/>
            <person name="William W."/>
        </authorList>
    </citation>
    <scope>NUCLEOTIDE SEQUENCE</scope>
</reference>
<dbReference type="AlphaFoldDB" id="A0A3P6A7V8"/>
<feature type="region of interest" description="Disordered" evidence="1">
    <location>
        <begin position="42"/>
        <end position="70"/>
    </location>
</feature>